<dbReference type="GO" id="GO:0008410">
    <property type="term" value="F:CoA-transferase activity"/>
    <property type="evidence" value="ECO:0007669"/>
    <property type="project" value="TreeGrafter"/>
</dbReference>
<dbReference type="InterPro" id="IPR044855">
    <property type="entry name" value="CoA-Trfase_III_dom3_sf"/>
</dbReference>
<dbReference type="Gene3D" id="3.40.50.10540">
    <property type="entry name" value="Crotonobetainyl-coa:carnitine coa-transferase, domain 1"/>
    <property type="match status" value="1"/>
</dbReference>
<gene>
    <name evidence="3" type="ORF">CLV47_101360</name>
</gene>
<comment type="caution">
    <text evidence="3">The sequence shown here is derived from an EMBL/GenBank/DDBJ whole genome shotgun (WGS) entry which is preliminary data.</text>
</comment>
<dbReference type="InterPro" id="IPR003673">
    <property type="entry name" value="CoA-Trfase_fam_III"/>
</dbReference>
<dbReference type="PANTHER" id="PTHR48207">
    <property type="entry name" value="SUCCINATE--HYDROXYMETHYLGLUTARATE COA-TRANSFERASE"/>
    <property type="match status" value="1"/>
</dbReference>
<dbReference type="AlphaFoldDB" id="A0A2T1A6J7"/>
<reference evidence="3 4" key="1">
    <citation type="submission" date="2018-03" db="EMBL/GenBank/DDBJ databases">
        <title>Genomic Encyclopedia of Archaeal and Bacterial Type Strains, Phase II (KMG-II): from individual species to whole genera.</title>
        <authorList>
            <person name="Goeker M."/>
        </authorList>
    </citation>
    <scope>NUCLEOTIDE SEQUENCE [LARGE SCALE GENOMIC DNA]</scope>
    <source>
        <strain evidence="3 4">DSM 100065</strain>
    </source>
</reference>
<dbReference type="SUPFAM" id="SSF89796">
    <property type="entry name" value="CoA-transferase family III (CaiB/BaiF)"/>
    <property type="match status" value="1"/>
</dbReference>
<accession>A0A2T1A6J7</accession>
<keyword evidence="1 3" id="KW-0808">Transferase</keyword>
<dbReference type="EMBL" id="PVUE01000001">
    <property type="protein sequence ID" value="PRZ44235.1"/>
    <property type="molecule type" value="Genomic_DNA"/>
</dbReference>
<dbReference type="Pfam" id="PF02515">
    <property type="entry name" value="CoA_transf_3"/>
    <property type="match status" value="1"/>
</dbReference>
<name>A0A2T1A6J7_9ACTN</name>
<evidence type="ECO:0000256" key="1">
    <source>
        <dbReference type="ARBA" id="ARBA00022679"/>
    </source>
</evidence>
<dbReference type="Proteomes" id="UP000237752">
    <property type="component" value="Unassembled WGS sequence"/>
</dbReference>
<evidence type="ECO:0000313" key="3">
    <source>
        <dbReference type="EMBL" id="PRZ44235.1"/>
    </source>
</evidence>
<dbReference type="Gene3D" id="3.30.1540.10">
    <property type="entry name" value="formyl-coa transferase, domain 3"/>
    <property type="match status" value="1"/>
</dbReference>
<sequence length="453" mass="47607">MIERVRTGPLSGVRVLEFSTAWAGPYAGRALAFLGAEVIKIEAPNHPDSWRGTRSAGAPVYYPELTPGESPQNRSVLFNSQNIDKLSIGLNLKLDGALGVMYKLVEQADVVLANFTPGVLDRLGIGHADLSKINPRIIVVEMPAFGPGGPMATHQGMGKTMEPAAGMTALMGYGDGKPVLTGPAIVDPTGGLNAVSATVTALELRERTGVGSRVELAQVEAASHWIGEFVLANADTGINPTPQGNRVDYAAPHDAFACAGDDEWVVIAVEEADQWMALCRAIGDAGLVDDPRFATLEARLAHQDELDPIIESWTARHGKWEAAGLLQSVGVPAAPVLGGAEIAESEAMREADGLIVSLNHSAVGTRDYSAFGFRHGRTQGAHRYAAPLFGEHNDEVLGDLLGFDPTEIAELRASGAVGDRPTADTDTPRTVQTTDVSAAASDGHLEPAKGGHA</sequence>
<keyword evidence="4" id="KW-1185">Reference proteome</keyword>
<dbReference type="InterPro" id="IPR050483">
    <property type="entry name" value="CoA-transferase_III_domain"/>
</dbReference>
<evidence type="ECO:0000256" key="2">
    <source>
        <dbReference type="SAM" id="MobiDB-lite"/>
    </source>
</evidence>
<organism evidence="3 4">
    <name type="scientific">Antricoccus suffuscus</name>
    <dbReference type="NCBI Taxonomy" id="1629062"/>
    <lineage>
        <taxon>Bacteria</taxon>
        <taxon>Bacillati</taxon>
        <taxon>Actinomycetota</taxon>
        <taxon>Actinomycetes</taxon>
        <taxon>Geodermatophilales</taxon>
        <taxon>Antricoccaceae</taxon>
        <taxon>Antricoccus</taxon>
    </lineage>
</organism>
<dbReference type="PANTHER" id="PTHR48207:SF3">
    <property type="entry name" value="SUCCINATE--HYDROXYMETHYLGLUTARATE COA-TRANSFERASE"/>
    <property type="match status" value="1"/>
</dbReference>
<feature type="compositionally biased region" description="Basic and acidic residues" evidence="2">
    <location>
        <begin position="443"/>
        <end position="453"/>
    </location>
</feature>
<feature type="region of interest" description="Disordered" evidence="2">
    <location>
        <begin position="412"/>
        <end position="453"/>
    </location>
</feature>
<proteinExistence type="predicted"/>
<evidence type="ECO:0000313" key="4">
    <source>
        <dbReference type="Proteomes" id="UP000237752"/>
    </source>
</evidence>
<protein>
    <submittedName>
        <fullName evidence="3">Crotonobetainyl-CoA:carnitine CoA-transferase CaiB-like acyl-CoA transferase</fullName>
    </submittedName>
</protein>
<dbReference type="RefSeq" id="WP_106347266.1">
    <property type="nucleotide sequence ID" value="NZ_PVUE01000001.1"/>
</dbReference>
<dbReference type="OrthoDB" id="4251672at2"/>
<dbReference type="InterPro" id="IPR023606">
    <property type="entry name" value="CoA-Trfase_III_dom_1_sf"/>
</dbReference>